<dbReference type="AlphaFoldDB" id="A0A915JST0"/>
<accession>A0A915JST0</accession>
<dbReference type="WBParaSite" id="nRc.2.0.1.t28902-RA">
    <property type="protein sequence ID" value="nRc.2.0.1.t28902-RA"/>
    <property type="gene ID" value="nRc.2.0.1.g28902"/>
</dbReference>
<organism evidence="1 2">
    <name type="scientific">Romanomermis culicivorax</name>
    <name type="common">Nematode worm</name>
    <dbReference type="NCBI Taxonomy" id="13658"/>
    <lineage>
        <taxon>Eukaryota</taxon>
        <taxon>Metazoa</taxon>
        <taxon>Ecdysozoa</taxon>
        <taxon>Nematoda</taxon>
        <taxon>Enoplea</taxon>
        <taxon>Dorylaimia</taxon>
        <taxon>Mermithida</taxon>
        <taxon>Mermithoidea</taxon>
        <taxon>Mermithidae</taxon>
        <taxon>Romanomermis</taxon>
    </lineage>
</organism>
<name>A0A915JST0_ROMCU</name>
<keyword evidence="1" id="KW-1185">Reference proteome</keyword>
<evidence type="ECO:0000313" key="2">
    <source>
        <dbReference type="WBParaSite" id="nRc.2.0.1.t28902-RA"/>
    </source>
</evidence>
<dbReference type="Proteomes" id="UP000887565">
    <property type="component" value="Unplaced"/>
</dbReference>
<sequence length="105" mass="12260">MTAYFQLLLLTDWRGFEDVLNSKETQLLVITCRTLQQPDGRRFGRSDYVRMVFNAVVQYSQNLSQGVVPRRRDHQAPKYGHQLQQLNAIGGALFERTKQICLIRF</sequence>
<reference evidence="2" key="1">
    <citation type="submission" date="2022-11" db="UniProtKB">
        <authorList>
            <consortium name="WormBaseParasite"/>
        </authorList>
    </citation>
    <scope>IDENTIFICATION</scope>
</reference>
<evidence type="ECO:0000313" key="1">
    <source>
        <dbReference type="Proteomes" id="UP000887565"/>
    </source>
</evidence>
<protein>
    <submittedName>
        <fullName evidence="2">Uncharacterized protein</fullName>
    </submittedName>
</protein>
<proteinExistence type="predicted"/>